<dbReference type="STRING" id="322095.HMPREF3185_00265"/>
<evidence type="ECO:0000313" key="5">
    <source>
        <dbReference type="EMBL" id="KXB78178.1"/>
    </source>
</evidence>
<keyword evidence="5" id="KW-0436">Ligase</keyword>
<name>A0A134BE21_9PORP</name>
<proteinExistence type="inferred from homology"/>
<dbReference type="RefSeq" id="WP_060934847.1">
    <property type="nucleotide sequence ID" value="NZ_KQ960414.1"/>
</dbReference>
<keyword evidence="6" id="KW-1185">Reference proteome</keyword>
<dbReference type="SUPFAM" id="SSF55931">
    <property type="entry name" value="Glutamine synthetase/guanido kinase"/>
    <property type="match status" value="1"/>
</dbReference>
<dbReference type="GO" id="GO:0019740">
    <property type="term" value="P:nitrogen utilization"/>
    <property type="evidence" value="ECO:0007669"/>
    <property type="project" value="TreeGrafter"/>
</dbReference>
<dbReference type="PROSITE" id="PS51987">
    <property type="entry name" value="GS_CATALYTIC"/>
    <property type="match status" value="1"/>
</dbReference>
<gene>
    <name evidence="5" type="ORF">HMPREF3185_00265</name>
</gene>
<dbReference type="AlphaFoldDB" id="A0A134BE21"/>
<dbReference type="GO" id="GO:0005737">
    <property type="term" value="C:cytoplasm"/>
    <property type="evidence" value="ECO:0007669"/>
    <property type="project" value="TreeGrafter"/>
</dbReference>
<organism evidence="5 6">
    <name type="scientific">Porphyromonas somerae</name>
    <dbReference type="NCBI Taxonomy" id="322095"/>
    <lineage>
        <taxon>Bacteria</taxon>
        <taxon>Pseudomonadati</taxon>
        <taxon>Bacteroidota</taxon>
        <taxon>Bacteroidia</taxon>
        <taxon>Bacteroidales</taxon>
        <taxon>Porphyromonadaceae</taxon>
        <taxon>Porphyromonas</taxon>
    </lineage>
</organism>
<dbReference type="InterPro" id="IPR036651">
    <property type="entry name" value="Gln_synt_N_sf"/>
</dbReference>
<dbReference type="GO" id="GO:0004356">
    <property type="term" value="F:glutamine synthetase activity"/>
    <property type="evidence" value="ECO:0007669"/>
    <property type="project" value="InterPro"/>
</dbReference>
<dbReference type="InterPro" id="IPR008146">
    <property type="entry name" value="Gln_synth_cat_dom"/>
</dbReference>
<sequence length="500" mass="55527">MQQYTLNPIARAIGKEPKAFTKADITKYILDNDIHELNFRYTAADGRLKELNFVIQDAEYLDEVLSSGERVDGSSLFPGLMEAGSSDLYVVPKFSSAFMDPFAAQPTISFFCAYMDKNGQPLAAAPDEILRRAAQAFREVTGGLEFYAMGELEYYVIGEQEDGYEAVDQRGYHEMGPFSKQIDFRTEAMRLICQCGGQIKYGHGEVGNFTADGLNYEQNEIEFLPVPVEEAAQHLQLGKWILFELGWRMGLKVTFAPKIIVGKAGSGMHVHTKIVDKNGINQYVDQAGELTATAHKAVAGMMSLAASLTAFGNTNPTSYLRLVPHQEAPTTVCWGDRNRSALVRVPLGWSADVDMSSIINPLETPSKKRYTNKQTIEFRASDGSANLYLLLAGICTAVRHGFEIDNAEQLAKDTYVAVNIHKDEFAGAVAHLDSLPASCVASAERLRQHRAIYEARGVFDPTTIDMLIRNLEAYQDADLRAKAQADPKFLKELVDRYFYC</sequence>
<dbReference type="EMBL" id="LSDK01000020">
    <property type="protein sequence ID" value="KXB78178.1"/>
    <property type="molecule type" value="Genomic_DNA"/>
</dbReference>
<dbReference type="PANTHER" id="PTHR43407">
    <property type="entry name" value="GLUTAMINE SYNTHETASE"/>
    <property type="match status" value="1"/>
</dbReference>
<evidence type="ECO:0000256" key="2">
    <source>
        <dbReference type="PROSITE-ProRule" id="PRU01331"/>
    </source>
</evidence>
<reference evidence="6" key="1">
    <citation type="submission" date="2016-01" db="EMBL/GenBank/DDBJ databases">
        <authorList>
            <person name="Mitreva M."/>
            <person name="Pepin K.H."/>
            <person name="Mihindukulasuriya K.A."/>
            <person name="Fulton R."/>
            <person name="Fronick C."/>
            <person name="O'Laughlin M."/>
            <person name="Miner T."/>
            <person name="Herter B."/>
            <person name="Rosa B.A."/>
            <person name="Cordes M."/>
            <person name="Tomlinson C."/>
            <person name="Wollam A."/>
            <person name="Palsikar V.B."/>
            <person name="Mardis E.R."/>
            <person name="Wilson R.K."/>
        </authorList>
    </citation>
    <scope>NUCLEOTIDE SEQUENCE [LARGE SCALE GENOMIC DNA]</scope>
    <source>
        <strain evidence="6">KA00683</strain>
    </source>
</reference>
<dbReference type="SMART" id="SM01230">
    <property type="entry name" value="Gln-synt_C"/>
    <property type="match status" value="1"/>
</dbReference>
<dbReference type="GO" id="GO:0016020">
    <property type="term" value="C:membrane"/>
    <property type="evidence" value="ECO:0007669"/>
    <property type="project" value="TreeGrafter"/>
</dbReference>
<dbReference type="PATRIC" id="fig|322095.3.peg.263"/>
<dbReference type="InterPro" id="IPR014746">
    <property type="entry name" value="Gln_synth/guanido_kin_cat_dom"/>
</dbReference>
<evidence type="ECO:0000256" key="3">
    <source>
        <dbReference type="RuleBase" id="RU000384"/>
    </source>
</evidence>
<dbReference type="Pfam" id="PF03951">
    <property type="entry name" value="Gln-synt_N"/>
    <property type="match status" value="1"/>
</dbReference>
<accession>A0A134BE21</accession>
<evidence type="ECO:0000256" key="1">
    <source>
        <dbReference type="ARBA" id="ARBA00009897"/>
    </source>
</evidence>
<comment type="caution">
    <text evidence="5">The sequence shown here is derived from an EMBL/GenBank/DDBJ whole genome shotgun (WGS) entry which is preliminary data.</text>
</comment>
<dbReference type="InterPro" id="IPR008147">
    <property type="entry name" value="Gln_synt_N"/>
</dbReference>
<dbReference type="Gene3D" id="3.30.590.10">
    <property type="entry name" value="Glutamine synthetase/guanido kinase, catalytic domain"/>
    <property type="match status" value="1"/>
</dbReference>
<dbReference type="OrthoDB" id="9807095at2"/>
<dbReference type="GO" id="GO:0006542">
    <property type="term" value="P:glutamine biosynthetic process"/>
    <property type="evidence" value="ECO:0007669"/>
    <property type="project" value="InterPro"/>
</dbReference>
<comment type="similarity">
    <text evidence="1 2 3">Belongs to the glutamine synthetase family.</text>
</comment>
<dbReference type="SUPFAM" id="SSF54368">
    <property type="entry name" value="Glutamine synthetase, N-terminal domain"/>
    <property type="match status" value="1"/>
</dbReference>
<evidence type="ECO:0000259" key="4">
    <source>
        <dbReference type="PROSITE" id="PS51987"/>
    </source>
</evidence>
<dbReference type="PANTHER" id="PTHR43407:SF1">
    <property type="entry name" value="LENGSIN"/>
    <property type="match status" value="1"/>
</dbReference>
<dbReference type="Pfam" id="PF00120">
    <property type="entry name" value="Gln-synt_C"/>
    <property type="match status" value="1"/>
</dbReference>
<feature type="domain" description="GS catalytic" evidence="4">
    <location>
        <begin position="126"/>
        <end position="500"/>
    </location>
</feature>
<dbReference type="Gene3D" id="3.10.20.70">
    <property type="entry name" value="Glutamine synthetase, N-terminal domain"/>
    <property type="match status" value="1"/>
</dbReference>
<protein>
    <submittedName>
        <fullName evidence="5">Glutamate--ammonia ligase, catalytic domain protein</fullName>
    </submittedName>
</protein>
<evidence type="ECO:0000313" key="6">
    <source>
        <dbReference type="Proteomes" id="UP000070224"/>
    </source>
</evidence>
<dbReference type="Proteomes" id="UP000070224">
    <property type="component" value="Unassembled WGS sequence"/>
</dbReference>